<dbReference type="InterPro" id="IPR043129">
    <property type="entry name" value="ATPase_NBD"/>
</dbReference>
<evidence type="ECO:0000256" key="7">
    <source>
        <dbReference type="ARBA" id="ARBA00023308"/>
    </source>
</evidence>
<evidence type="ECO:0000313" key="10">
    <source>
        <dbReference type="EMBL" id="SVA33806.1"/>
    </source>
</evidence>
<proteinExistence type="inferred from homology"/>
<evidence type="ECO:0008006" key="11">
    <source>
        <dbReference type="Google" id="ProtNLM"/>
    </source>
</evidence>
<keyword evidence="2" id="KW-0808">Transferase</keyword>
<dbReference type="SUPFAM" id="SSF53067">
    <property type="entry name" value="Actin-like ATPase domain"/>
    <property type="match status" value="2"/>
</dbReference>
<feature type="domain" description="Carbohydrate kinase FGGY N-terminal" evidence="8">
    <location>
        <begin position="5"/>
        <end position="241"/>
    </location>
</feature>
<dbReference type="Pfam" id="PF00370">
    <property type="entry name" value="FGGY_N"/>
    <property type="match status" value="1"/>
</dbReference>
<dbReference type="GO" id="GO:0005524">
    <property type="term" value="F:ATP binding"/>
    <property type="evidence" value="ECO:0007669"/>
    <property type="project" value="UniProtKB-KW"/>
</dbReference>
<evidence type="ECO:0000256" key="6">
    <source>
        <dbReference type="ARBA" id="ARBA00023157"/>
    </source>
</evidence>
<reference evidence="10" key="1">
    <citation type="submission" date="2018-05" db="EMBL/GenBank/DDBJ databases">
        <authorList>
            <person name="Lanie J.A."/>
            <person name="Ng W.-L."/>
            <person name="Kazmierczak K.M."/>
            <person name="Andrzejewski T.M."/>
            <person name="Davidsen T.M."/>
            <person name="Wayne K.J."/>
            <person name="Tettelin H."/>
            <person name="Glass J.I."/>
            <person name="Rusch D."/>
            <person name="Podicherti R."/>
            <person name="Tsui H.-C.T."/>
            <person name="Winkler M.E."/>
        </authorList>
    </citation>
    <scope>NUCLEOTIDE SEQUENCE</scope>
</reference>
<keyword evidence="4" id="KW-0418">Kinase</keyword>
<evidence type="ECO:0000259" key="9">
    <source>
        <dbReference type="Pfam" id="PF02782"/>
    </source>
</evidence>
<evidence type="ECO:0000256" key="5">
    <source>
        <dbReference type="ARBA" id="ARBA00022840"/>
    </source>
</evidence>
<dbReference type="GO" id="GO:0006071">
    <property type="term" value="P:glycerol metabolic process"/>
    <property type="evidence" value="ECO:0007669"/>
    <property type="project" value="TreeGrafter"/>
</dbReference>
<dbReference type="CDD" id="cd07771">
    <property type="entry name" value="ASKHA_NBD_FGGY_RhaB-like"/>
    <property type="match status" value="1"/>
</dbReference>
<name>A0A381V099_9ZZZZ</name>
<dbReference type="GO" id="GO:0019301">
    <property type="term" value="P:rhamnose catabolic process"/>
    <property type="evidence" value="ECO:0007669"/>
    <property type="project" value="InterPro"/>
</dbReference>
<evidence type="ECO:0000256" key="4">
    <source>
        <dbReference type="ARBA" id="ARBA00022777"/>
    </source>
</evidence>
<sequence>MTSSYLAIDLGAESGRVMLGTLEDGRIVLEELSRFSNTPIRDGERMYWNIPALLDGIRAGLAKAGALGQTITSVSADAWGVDYVLFDEAGEIMEPVYHYRDPRTAEAEKTVLARVDWPTLFEETGVQYMLLNTSIQLCAEPPARLAKAAQLLTIADAINYLLSGVGKIEMSMASTTQLYNPRLAKWSERLIGALGLPSAIFPEVAAPATTLGPLKPDFAAETGLANLNVVASLSHDTACAVAACPAEGERWAYISSGTWSLMGLEILEPIITDACRELNFTNEIGYGGSIRLLKNIIGLWLVQECRRAWAAQGNEYSYADLAEQAGVAEPYVSVLNPSDPRFLAPDDMPQRIADTCRESGQSIPGTPGAVVRCALESLSLLYARTLCESEELVGWRANTVHIVGGGSRNELLNQLTADAANIHVVAGPTEATASGNVLVQAITAGAVTDLDEARQIVRNSFDTKIFEPKPSEAIEAARARFDQL</sequence>
<dbReference type="InterPro" id="IPR018485">
    <property type="entry name" value="FGGY_C"/>
</dbReference>
<organism evidence="10">
    <name type="scientific">marine metagenome</name>
    <dbReference type="NCBI Taxonomy" id="408172"/>
    <lineage>
        <taxon>unclassified sequences</taxon>
        <taxon>metagenomes</taxon>
        <taxon>ecological metagenomes</taxon>
    </lineage>
</organism>
<dbReference type="InterPro" id="IPR018484">
    <property type="entry name" value="FGGY_N"/>
</dbReference>
<feature type="domain" description="Carbohydrate kinase FGGY C-terminal" evidence="9">
    <location>
        <begin position="252"/>
        <end position="443"/>
    </location>
</feature>
<dbReference type="EMBL" id="UINC01007525">
    <property type="protein sequence ID" value="SVA33806.1"/>
    <property type="molecule type" value="Genomic_DNA"/>
</dbReference>
<evidence type="ECO:0000259" key="8">
    <source>
        <dbReference type="Pfam" id="PF00370"/>
    </source>
</evidence>
<comment type="similarity">
    <text evidence="1">Belongs to the FGGY kinase family.</text>
</comment>
<dbReference type="AlphaFoldDB" id="A0A381V099"/>
<dbReference type="GO" id="GO:0004370">
    <property type="term" value="F:glycerol kinase activity"/>
    <property type="evidence" value="ECO:0007669"/>
    <property type="project" value="TreeGrafter"/>
</dbReference>
<dbReference type="PANTHER" id="PTHR10196:SF93">
    <property type="entry name" value="L-RHAMNULOKINASE"/>
    <property type="match status" value="1"/>
</dbReference>
<evidence type="ECO:0000256" key="2">
    <source>
        <dbReference type="ARBA" id="ARBA00022679"/>
    </source>
</evidence>
<dbReference type="PANTHER" id="PTHR10196">
    <property type="entry name" value="SUGAR KINASE"/>
    <property type="match status" value="1"/>
</dbReference>
<keyword evidence="6" id="KW-1015">Disulfide bond</keyword>
<dbReference type="GO" id="GO:0008993">
    <property type="term" value="F:rhamnulokinase activity"/>
    <property type="evidence" value="ECO:0007669"/>
    <property type="project" value="InterPro"/>
</dbReference>
<protein>
    <recommendedName>
        <fullName evidence="11">Rhamnulokinase</fullName>
    </recommendedName>
</protein>
<keyword evidence="7" id="KW-0684">Rhamnose metabolism</keyword>
<dbReference type="Gene3D" id="3.30.420.40">
    <property type="match status" value="2"/>
</dbReference>
<accession>A0A381V099</accession>
<dbReference type="InterPro" id="IPR013449">
    <property type="entry name" value="Rhamnulokinase"/>
</dbReference>
<evidence type="ECO:0000256" key="1">
    <source>
        <dbReference type="ARBA" id="ARBA00009156"/>
    </source>
</evidence>
<dbReference type="GO" id="GO:0005829">
    <property type="term" value="C:cytosol"/>
    <property type="evidence" value="ECO:0007669"/>
    <property type="project" value="TreeGrafter"/>
</dbReference>
<evidence type="ECO:0000256" key="3">
    <source>
        <dbReference type="ARBA" id="ARBA00022741"/>
    </source>
</evidence>
<gene>
    <name evidence="10" type="ORF">METZ01_LOCUS86660</name>
</gene>
<keyword evidence="5" id="KW-0067">ATP-binding</keyword>
<dbReference type="Pfam" id="PF02782">
    <property type="entry name" value="FGGY_C"/>
    <property type="match status" value="1"/>
</dbReference>
<keyword evidence="3" id="KW-0547">Nucleotide-binding</keyword>